<evidence type="ECO:0000313" key="2">
    <source>
        <dbReference type="Proteomes" id="UP001652623"/>
    </source>
</evidence>
<dbReference type="SUPFAM" id="SSF48452">
    <property type="entry name" value="TPR-like"/>
    <property type="match status" value="1"/>
</dbReference>
<dbReference type="InterPro" id="IPR011990">
    <property type="entry name" value="TPR-like_helical_dom_sf"/>
</dbReference>
<dbReference type="Pfam" id="PF20431">
    <property type="entry name" value="E_motif"/>
    <property type="match status" value="1"/>
</dbReference>
<organism evidence="2 3">
    <name type="scientific">Ziziphus jujuba</name>
    <name type="common">Chinese jujube</name>
    <name type="synonym">Ziziphus sativa</name>
    <dbReference type="NCBI Taxonomy" id="326968"/>
    <lineage>
        <taxon>Eukaryota</taxon>
        <taxon>Viridiplantae</taxon>
        <taxon>Streptophyta</taxon>
        <taxon>Embryophyta</taxon>
        <taxon>Tracheophyta</taxon>
        <taxon>Spermatophyta</taxon>
        <taxon>Magnoliopsida</taxon>
        <taxon>eudicotyledons</taxon>
        <taxon>Gunneridae</taxon>
        <taxon>Pentapetalae</taxon>
        <taxon>rosids</taxon>
        <taxon>fabids</taxon>
        <taxon>Rosales</taxon>
        <taxon>Rhamnaceae</taxon>
        <taxon>Paliureae</taxon>
        <taxon>Ziziphus</taxon>
    </lineage>
</organism>
<evidence type="ECO:0000313" key="3">
    <source>
        <dbReference type="RefSeq" id="XP_048319502.1"/>
    </source>
</evidence>
<evidence type="ECO:0000256" key="1">
    <source>
        <dbReference type="ARBA" id="ARBA00022737"/>
    </source>
</evidence>
<dbReference type="PANTHER" id="PTHR47926">
    <property type="entry name" value="PENTATRICOPEPTIDE REPEAT-CONTAINING PROTEIN"/>
    <property type="match status" value="1"/>
</dbReference>
<accession>A0ABM3I2X0</accession>
<dbReference type="Pfam" id="PF01535">
    <property type="entry name" value="PPR"/>
    <property type="match status" value="2"/>
</dbReference>
<keyword evidence="1" id="KW-0677">Repeat</keyword>
<dbReference type="InterPro" id="IPR046960">
    <property type="entry name" value="PPR_At4g14850-like_plant"/>
</dbReference>
<proteinExistence type="predicted"/>
<sequence length="174" mass="19540">MRNGEVEFAVEMFEEMPHRDGVSVKPRIENYGCMVDLYSRAGRMEDALHVIEKLPMEPNEVVVGSLLAACRIHGDFSLAEWLIKYLFELDPGVDSDYVILANIYAAVGRWDGAGKVKKTIKALGVQKTPGLSSIEIDCNIHEFVAGDKFHVDTECIYEMIRVSFSGAKSMWIYS</sequence>
<dbReference type="InterPro" id="IPR002885">
    <property type="entry name" value="PPR_rpt"/>
</dbReference>
<name>A0ABM3I2X0_ZIZJJ</name>
<gene>
    <name evidence="3" type="primary">LOC125418302</name>
</gene>
<protein>
    <submittedName>
        <fullName evidence="3">Pentatricopeptide repeat-containing protein At1g05750, chloroplastic-like</fullName>
    </submittedName>
</protein>
<dbReference type="GeneID" id="125418302"/>
<dbReference type="InterPro" id="IPR046848">
    <property type="entry name" value="E_motif"/>
</dbReference>
<dbReference type="PANTHER" id="PTHR47926:SF510">
    <property type="entry name" value="PENTATRICOPEPTIDE REPEAT-CONTAINING PROTEIN"/>
    <property type="match status" value="1"/>
</dbReference>
<keyword evidence="2" id="KW-1185">Reference proteome</keyword>
<dbReference type="RefSeq" id="XP_048319502.1">
    <property type="nucleotide sequence ID" value="XM_048463545.2"/>
</dbReference>
<dbReference type="Gene3D" id="1.25.40.10">
    <property type="entry name" value="Tetratricopeptide repeat domain"/>
    <property type="match status" value="1"/>
</dbReference>
<reference evidence="3" key="1">
    <citation type="submission" date="2025-08" db="UniProtKB">
        <authorList>
            <consortium name="RefSeq"/>
        </authorList>
    </citation>
    <scope>IDENTIFICATION</scope>
    <source>
        <tissue evidence="3">Seedling</tissue>
    </source>
</reference>
<dbReference type="Proteomes" id="UP001652623">
    <property type="component" value="Chromosome 6"/>
</dbReference>
<dbReference type="NCBIfam" id="TIGR00756">
    <property type="entry name" value="PPR"/>
    <property type="match status" value="1"/>
</dbReference>